<gene>
    <name evidence="1" type="ORF">FHR72_002695</name>
</gene>
<reference evidence="1 2" key="1">
    <citation type="submission" date="2020-08" db="EMBL/GenBank/DDBJ databases">
        <title>The Agave Microbiome: Exploring the role of microbial communities in plant adaptations to desert environments.</title>
        <authorList>
            <person name="Partida-Martinez L.P."/>
        </authorList>
    </citation>
    <scope>NUCLEOTIDE SEQUENCE [LARGE SCALE GENOMIC DNA]</scope>
    <source>
        <strain evidence="1 2">AT2.18</strain>
    </source>
</reference>
<evidence type="ECO:0000313" key="2">
    <source>
        <dbReference type="Proteomes" id="UP000550501"/>
    </source>
</evidence>
<dbReference type="Pfam" id="PF10824">
    <property type="entry name" value="T7SS_ESX_EspC"/>
    <property type="match status" value="1"/>
</dbReference>
<dbReference type="InterPro" id="IPR022536">
    <property type="entry name" value="EspC"/>
</dbReference>
<dbReference type="AlphaFoldDB" id="A0A839QFM0"/>
<proteinExistence type="predicted"/>
<sequence>MSARLSVDPDSLHRYSSACVDHAADLTAAAARLRALGPGADLYGPVGARFVAALTRAAEGDAEVIATLSGSLSGGARAAATSATAYQVSDDAAATWIAGVR</sequence>
<organism evidence="1 2">
    <name type="scientific">Mycolicibacterium iranicum</name>
    <name type="common">Mycobacterium iranicum</name>
    <dbReference type="NCBI Taxonomy" id="912594"/>
    <lineage>
        <taxon>Bacteria</taxon>
        <taxon>Bacillati</taxon>
        <taxon>Actinomycetota</taxon>
        <taxon>Actinomycetes</taxon>
        <taxon>Mycobacteriales</taxon>
        <taxon>Mycobacteriaceae</taxon>
        <taxon>Mycolicibacterium</taxon>
    </lineage>
</organism>
<dbReference type="RefSeq" id="WP_183468681.1">
    <property type="nucleotide sequence ID" value="NZ_JACHVU010000005.1"/>
</dbReference>
<name>A0A839QFM0_MYCIR</name>
<comment type="caution">
    <text evidence="1">The sequence shown here is derived from an EMBL/GenBank/DDBJ whole genome shotgun (WGS) entry which is preliminary data.</text>
</comment>
<dbReference type="EMBL" id="JACHVU010000005">
    <property type="protein sequence ID" value="MBB2991211.1"/>
    <property type="molecule type" value="Genomic_DNA"/>
</dbReference>
<protein>
    <recommendedName>
        <fullName evidence="3">ESX-1 secretion-associated protein</fullName>
    </recommendedName>
</protein>
<dbReference type="Proteomes" id="UP000550501">
    <property type="component" value="Unassembled WGS sequence"/>
</dbReference>
<keyword evidence="2" id="KW-1185">Reference proteome</keyword>
<evidence type="ECO:0000313" key="1">
    <source>
        <dbReference type="EMBL" id="MBB2991211.1"/>
    </source>
</evidence>
<dbReference type="GO" id="GO:0009306">
    <property type="term" value="P:protein secretion"/>
    <property type="evidence" value="ECO:0007669"/>
    <property type="project" value="InterPro"/>
</dbReference>
<evidence type="ECO:0008006" key="3">
    <source>
        <dbReference type="Google" id="ProtNLM"/>
    </source>
</evidence>
<accession>A0A839QFM0</accession>